<dbReference type="InterPro" id="IPR039353">
    <property type="entry name" value="TF_Adf1"/>
</dbReference>
<dbReference type="InParanoid" id="A0A6P7F888"/>
<dbReference type="PROSITE" id="PS51029">
    <property type="entry name" value="MADF"/>
    <property type="match status" value="1"/>
</dbReference>
<feature type="domain" description="MADF" evidence="2">
    <location>
        <begin position="5"/>
        <end position="94"/>
    </location>
</feature>
<dbReference type="GO" id="GO:0005634">
    <property type="term" value="C:nucleus"/>
    <property type="evidence" value="ECO:0007669"/>
    <property type="project" value="TreeGrafter"/>
</dbReference>
<dbReference type="GeneID" id="114327342"/>
<dbReference type="GO" id="GO:0006357">
    <property type="term" value="P:regulation of transcription by RNA polymerase II"/>
    <property type="evidence" value="ECO:0007669"/>
    <property type="project" value="TreeGrafter"/>
</dbReference>
<dbReference type="EnsemblMetazoa" id="XM_028275930.2">
    <property type="protein sequence ID" value="XP_028131731.1"/>
    <property type="gene ID" value="LOC114327342"/>
</dbReference>
<evidence type="ECO:0000313" key="4">
    <source>
        <dbReference type="Proteomes" id="UP001652700"/>
    </source>
</evidence>
<gene>
    <name evidence="5" type="primary">LOC114327342</name>
</gene>
<accession>A0A6P7F888</accession>
<organism evidence="5">
    <name type="scientific">Diabrotica virgifera virgifera</name>
    <name type="common">western corn rootworm</name>
    <dbReference type="NCBI Taxonomy" id="50390"/>
    <lineage>
        <taxon>Eukaryota</taxon>
        <taxon>Metazoa</taxon>
        <taxon>Ecdysozoa</taxon>
        <taxon>Arthropoda</taxon>
        <taxon>Hexapoda</taxon>
        <taxon>Insecta</taxon>
        <taxon>Pterygota</taxon>
        <taxon>Neoptera</taxon>
        <taxon>Endopterygota</taxon>
        <taxon>Coleoptera</taxon>
        <taxon>Polyphaga</taxon>
        <taxon>Cucujiformia</taxon>
        <taxon>Chrysomeloidea</taxon>
        <taxon>Chrysomelidae</taxon>
        <taxon>Galerucinae</taxon>
        <taxon>Diabroticina</taxon>
        <taxon>Diabroticites</taxon>
        <taxon>Diabrotica</taxon>
    </lineage>
</organism>
<reference evidence="3" key="2">
    <citation type="submission" date="2025-05" db="UniProtKB">
        <authorList>
            <consortium name="EnsemblMetazoa"/>
        </authorList>
    </citation>
    <scope>IDENTIFICATION</scope>
</reference>
<feature type="region of interest" description="Disordered" evidence="1">
    <location>
        <begin position="143"/>
        <end position="173"/>
    </location>
</feature>
<dbReference type="OrthoDB" id="6603924at2759"/>
<dbReference type="GO" id="GO:0005667">
    <property type="term" value="C:transcription regulator complex"/>
    <property type="evidence" value="ECO:0007669"/>
    <property type="project" value="TreeGrafter"/>
</dbReference>
<dbReference type="Pfam" id="PF10545">
    <property type="entry name" value="MADF_DNA_bdg"/>
    <property type="match status" value="1"/>
</dbReference>
<dbReference type="PANTHER" id="PTHR12243:SF67">
    <property type="entry name" value="COREPRESSOR OF PANGOLIN, ISOFORM A-RELATED"/>
    <property type="match status" value="1"/>
</dbReference>
<dbReference type="RefSeq" id="XP_028131731.1">
    <property type="nucleotide sequence ID" value="XM_028275930.1"/>
</dbReference>
<dbReference type="InterPro" id="IPR006578">
    <property type="entry name" value="MADF-dom"/>
</dbReference>
<dbReference type="KEGG" id="dvv:114327342"/>
<dbReference type="FunCoup" id="A0A6P7F888">
    <property type="interactions" value="36"/>
</dbReference>
<sequence>MDEEKLVRLVGAYKELYDYGDKNYANQDRKNNCWNEISALMNQPMLDCKERWTRLRDNYRKALKFRRSKSGDATIKLKPCKFEKEMAFLKPFMQDRKNRRQTEEQKPNLVEIASTIVDCVYEDEESNNYIEDNDNVIEAESEEVTPTFSTGATMRQRTPTPTSMSKKRKQSEMLLEPTNSVASVLEKYLQTTAAAAATNSSPGSNSLRQFFIAMAETAQSFPPALQIEVKSKVFNVLHEAELKCLQAKESLQCQKCNAAGLQSNSWT</sequence>
<evidence type="ECO:0000313" key="3">
    <source>
        <dbReference type="EnsemblMetazoa" id="XP_028131731.1"/>
    </source>
</evidence>
<reference evidence="5" key="1">
    <citation type="submission" date="2025-04" db="UniProtKB">
        <authorList>
            <consortium name="RefSeq"/>
        </authorList>
    </citation>
    <scope>IDENTIFICATION</scope>
    <source>
        <tissue evidence="5">Whole insect</tissue>
    </source>
</reference>
<feature type="compositionally biased region" description="Polar residues" evidence="1">
    <location>
        <begin position="144"/>
        <end position="164"/>
    </location>
</feature>
<dbReference type="AlphaFoldDB" id="A0A6P7F888"/>
<protein>
    <submittedName>
        <fullName evidence="5">Uncharacterized protein LOC114327342</fullName>
    </submittedName>
</protein>
<evidence type="ECO:0000313" key="5">
    <source>
        <dbReference type="RefSeq" id="XP_028131731.1"/>
    </source>
</evidence>
<evidence type="ECO:0000259" key="2">
    <source>
        <dbReference type="PROSITE" id="PS51029"/>
    </source>
</evidence>
<proteinExistence type="predicted"/>
<dbReference type="Proteomes" id="UP001652700">
    <property type="component" value="Unplaced"/>
</dbReference>
<dbReference type="SMART" id="SM00595">
    <property type="entry name" value="MADF"/>
    <property type="match status" value="1"/>
</dbReference>
<evidence type="ECO:0000256" key="1">
    <source>
        <dbReference type="SAM" id="MobiDB-lite"/>
    </source>
</evidence>
<name>A0A6P7F888_DIAVI</name>
<dbReference type="PANTHER" id="PTHR12243">
    <property type="entry name" value="MADF DOMAIN TRANSCRIPTION FACTOR"/>
    <property type="match status" value="1"/>
</dbReference>
<keyword evidence="4" id="KW-1185">Reference proteome</keyword>